<keyword evidence="3" id="KW-1185">Reference proteome</keyword>
<evidence type="ECO:0000313" key="2">
    <source>
        <dbReference type="EMBL" id="CAL4133057.1"/>
    </source>
</evidence>
<sequence length="117" mass="12614">AGYTIFDQEALSNITSLLGSPIPKDTTSAFPTSLSTPDTTTILIPSPANPQISTVPDPSAQGSPASPVVGRRRRRETELIQRHHHRQRRSPQPFATPGNVFEPRLSTCKAGASKDIN</sequence>
<proteinExistence type="predicted"/>
<name>A0AAV2RSI0_MEGNR</name>
<dbReference type="AlphaFoldDB" id="A0AAV2RSI0"/>
<gene>
    <name evidence="2" type="ORF">MNOR_LOCUS27109</name>
</gene>
<protein>
    <submittedName>
        <fullName evidence="2">Uncharacterized protein</fullName>
    </submittedName>
</protein>
<accession>A0AAV2RSI0</accession>
<reference evidence="2 3" key="1">
    <citation type="submission" date="2024-05" db="EMBL/GenBank/DDBJ databases">
        <authorList>
            <person name="Wallberg A."/>
        </authorList>
    </citation>
    <scope>NUCLEOTIDE SEQUENCE [LARGE SCALE GENOMIC DNA]</scope>
</reference>
<feature type="non-terminal residue" evidence="2">
    <location>
        <position position="117"/>
    </location>
</feature>
<evidence type="ECO:0000256" key="1">
    <source>
        <dbReference type="SAM" id="MobiDB-lite"/>
    </source>
</evidence>
<feature type="non-terminal residue" evidence="2">
    <location>
        <position position="1"/>
    </location>
</feature>
<dbReference type="EMBL" id="CAXKWB010028026">
    <property type="protein sequence ID" value="CAL4133057.1"/>
    <property type="molecule type" value="Genomic_DNA"/>
</dbReference>
<feature type="region of interest" description="Disordered" evidence="1">
    <location>
        <begin position="40"/>
        <end position="117"/>
    </location>
</feature>
<organism evidence="2 3">
    <name type="scientific">Meganyctiphanes norvegica</name>
    <name type="common">Northern krill</name>
    <name type="synonym">Thysanopoda norvegica</name>
    <dbReference type="NCBI Taxonomy" id="48144"/>
    <lineage>
        <taxon>Eukaryota</taxon>
        <taxon>Metazoa</taxon>
        <taxon>Ecdysozoa</taxon>
        <taxon>Arthropoda</taxon>
        <taxon>Crustacea</taxon>
        <taxon>Multicrustacea</taxon>
        <taxon>Malacostraca</taxon>
        <taxon>Eumalacostraca</taxon>
        <taxon>Eucarida</taxon>
        <taxon>Euphausiacea</taxon>
        <taxon>Euphausiidae</taxon>
        <taxon>Meganyctiphanes</taxon>
    </lineage>
</organism>
<evidence type="ECO:0000313" key="3">
    <source>
        <dbReference type="Proteomes" id="UP001497623"/>
    </source>
</evidence>
<dbReference type="Proteomes" id="UP001497623">
    <property type="component" value="Unassembled WGS sequence"/>
</dbReference>
<comment type="caution">
    <text evidence="2">The sequence shown here is derived from an EMBL/GenBank/DDBJ whole genome shotgun (WGS) entry which is preliminary data.</text>
</comment>
<feature type="compositionally biased region" description="Polar residues" evidence="1">
    <location>
        <begin position="40"/>
        <end position="64"/>
    </location>
</feature>